<feature type="transmembrane region" description="Helical" evidence="2">
    <location>
        <begin position="7"/>
        <end position="29"/>
    </location>
</feature>
<evidence type="ECO:0000313" key="4">
    <source>
        <dbReference type="Proteomes" id="UP001595851"/>
    </source>
</evidence>
<reference evidence="4" key="1">
    <citation type="journal article" date="2019" name="Int. J. Syst. Evol. Microbiol.">
        <title>The Global Catalogue of Microorganisms (GCM) 10K type strain sequencing project: providing services to taxonomists for standard genome sequencing and annotation.</title>
        <authorList>
            <consortium name="The Broad Institute Genomics Platform"/>
            <consortium name="The Broad Institute Genome Sequencing Center for Infectious Disease"/>
            <person name="Wu L."/>
            <person name="Ma J."/>
        </authorList>
    </citation>
    <scope>NUCLEOTIDE SEQUENCE [LARGE SCALE GENOMIC DNA]</scope>
    <source>
        <strain evidence="4">TBRC 1276</strain>
    </source>
</reference>
<evidence type="ECO:0008006" key="5">
    <source>
        <dbReference type="Google" id="ProtNLM"/>
    </source>
</evidence>
<feature type="transmembrane region" description="Helical" evidence="2">
    <location>
        <begin position="102"/>
        <end position="123"/>
    </location>
</feature>
<proteinExistence type="predicted"/>
<dbReference type="Proteomes" id="UP001595851">
    <property type="component" value="Unassembled WGS sequence"/>
</dbReference>
<keyword evidence="2" id="KW-1133">Transmembrane helix</keyword>
<sequence length="147" mass="15062">MRSFTRGIGMALFGVVGMLNLAPGLIVLMPSKLAGVYGVVAADATSTLLLRHRAVMLALLGAALLAAAFLPSLRIPVLAAATVGKVSFILLVFTSSDAHPNLTPVALADVAALVALAVAAVIIRHPRRPAPPSDRAGARESDGRLLP</sequence>
<organism evidence="3 4">
    <name type="scientific">Nonomuraea purpurea</name>
    <dbReference type="NCBI Taxonomy" id="1849276"/>
    <lineage>
        <taxon>Bacteria</taxon>
        <taxon>Bacillati</taxon>
        <taxon>Actinomycetota</taxon>
        <taxon>Actinomycetes</taxon>
        <taxon>Streptosporangiales</taxon>
        <taxon>Streptosporangiaceae</taxon>
        <taxon>Nonomuraea</taxon>
    </lineage>
</organism>
<comment type="caution">
    <text evidence="3">The sequence shown here is derived from an EMBL/GenBank/DDBJ whole genome shotgun (WGS) entry which is preliminary data.</text>
</comment>
<dbReference type="RefSeq" id="WP_379535698.1">
    <property type="nucleotide sequence ID" value="NZ_JBHSBI010000052.1"/>
</dbReference>
<feature type="region of interest" description="Disordered" evidence="1">
    <location>
        <begin position="128"/>
        <end position="147"/>
    </location>
</feature>
<keyword evidence="2" id="KW-0472">Membrane</keyword>
<keyword evidence="4" id="KW-1185">Reference proteome</keyword>
<feature type="transmembrane region" description="Helical" evidence="2">
    <location>
        <begin position="77"/>
        <end position="96"/>
    </location>
</feature>
<evidence type="ECO:0000256" key="2">
    <source>
        <dbReference type="SAM" id="Phobius"/>
    </source>
</evidence>
<name>A0ABV8GSF9_9ACTN</name>
<keyword evidence="2" id="KW-0812">Transmembrane</keyword>
<evidence type="ECO:0000313" key="3">
    <source>
        <dbReference type="EMBL" id="MFC4015896.1"/>
    </source>
</evidence>
<protein>
    <recommendedName>
        <fullName evidence="5">Phosphopantetheine adenylyltransferase</fullName>
    </recommendedName>
</protein>
<dbReference type="EMBL" id="JBHSBI010000052">
    <property type="protein sequence ID" value="MFC4015896.1"/>
    <property type="molecule type" value="Genomic_DNA"/>
</dbReference>
<feature type="transmembrane region" description="Helical" evidence="2">
    <location>
        <begin position="49"/>
        <end position="70"/>
    </location>
</feature>
<accession>A0ABV8GSF9</accession>
<feature type="compositionally biased region" description="Basic and acidic residues" evidence="1">
    <location>
        <begin position="136"/>
        <end position="147"/>
    </location>
</feature>
<evidence type="ECO:0000256" key="1">
    <source>
        <dbReference type="SAM" id="MobiDB-lite"/>
    </source>
</evidence>
<gene>
    <name evidence="3" type="ORF">ACFOY2_52405</name>
</gene>